<reference evidence="3 4" key="1">
    <citation type="submission" date="2015-09" db="EMBL/GenBank/DDBJ databases">
        <authorList>
            <consortium name="Pathogen Informatics"/>
        </authorList>
    </citation>
    <scope>NUCLEOTIDE SEQUENCE [LARGE SCALE GENOMIC DNA]</scope>
    <source>
        <strain evidence="3 4">2789STDY5834875</strain>
    </source>
</reference>
<feature type="transmembrane region" description="Helical" evidence="1">
    <location>
        <begin position="122"/>
        <end position="139"/>
    </location>
</feature>
<dbReference type="Proteomes" id="UP000095621">
    <property type="component" value="Unassembled WGS sequence"/>
</dbReference>
<keyword evidence="1" id="KW-1133">Transmembrane helix</keyword>
<organism evidence="3 4">
    <name type="scientific">Lachnospira eligens</name>
    <dbReference type="NCBI Taxonomy" id="39485"/>
    <lineage>
        <taxon>Bacteria</taxon>
        <taxon>Bacillati</taxon>
        <taxon>Bacillota</taxon>
        <taxon>Clostridia</taxon>
        <taxon>Lachnospirales</taxon>
        <taxon>Lachnospiraceae</taxon>
        <taxon>Lachnospira</taxon>
    </lineage>
</organism>
<evidence type="ECO:0000313" key="4">
    <source>
        <dbReference type="Proteomes" id="UP000095621"/>
    </source>
</evidence>
<accession>A0A174Z4H6</accession>
<dbReference type="Pfam" id="PF00884">
    <property type="entry name" value="Sulfatase"/>
    <property type="match status" value="1"/>
</dbReference>
<proteinExistence type="predicted"/>
<keyword evidence="1" id="KW-0472">Membrane</keyword>
<feature type="transmembrane region" description="Helical" evidence="1">
    <location>
        <begin position="12"/>
        <end position="31"/>
    </location>
</feature>
<keyword evidence="1" id="KW-0812">Transmembrane</keyword>
<name>A0A174Z4H6_9FIRM</name>
<feature type="transmembrane region" description="Helical" evidence="1">
    <location>
        <begin position="151"/>
        <end position="172"/>
    </location>
</feature>
<feature type="transmembrane region" description="Helical" evidence="1">
    <location>
        <begin position="82"/>
        <end position="102"/>
    </location>
</feature>
<evidence type="ECO:0000256" key="1">
    <source>
        <dbReference type="SAM" id="Phobius"/>
    </source>
</evidence>
<dbReference type="EMBL" id="CZBU01000005">
    <property type="protein sequence ID" value="CUQ78851.1"/>
    <property type="molecule type" value="Genomic_DNA"/>
</dbReference>
<dbReference type="OrthoDB" id="2026867at2"/>
<evidence type="ECO:0000259" key="2">
    <source>
        <dbReference type="Pfam" id="PF00884"/>
    </source>
</evidence>
<keyword evidence="3" id="KW-0808">Transferase</keyword>
<gene>
    <name evidence="3" type="ORF">ERS852490_02503</name>
</gene>
<protein>
    <submittedName>
        <fullName evidence="3">Phosphoglycerol transferase and related proteins, alkaline phosphatase superfamily</fullName>
    </submittedName>
</protein>
<dbReference type="Gene3D" id="3.40.720.10">
    <property type="entry name" value="Alkaline Phosphatase, subunit A"/>
    <property type="match status" value="1"/>
</dbReference>
<dbReference type="GO" id="GO:0016740">
    <property type="term" value="F:transferase activity"/>
    <property type="evidence" value="ECO:0007669"/>
    <property type="project" value="UniProtKB-KW"/>
</dbReference>
<dbReference type="AlphaFoldDB" id="A0A174Z4H6"/>
<evidence type="ECO:0000313" key="3">
    <source>
        <dbReference type="EMBL" id="CUQ78851.1"/>
    </source>
</evidence>
<dbReference type="SUPFAM" id="SSF53649">
    <property type="entry name" value="Alkaline phosphatase-like"/>
    <property type="match status" value="1"/>
</dbReference>
<dbReference type="RefSeq" id="WP_055216263.1">
    <property type="nucleotide sequence ID" value="NZ_CZBU01000005.1"/>
</dbReference>
<sequence>MDKKKEKKNIKDFIPAVLVSLAASFMLMVFAPIEIYYSNQDQFWFEIKQLIPVVACLFVLLFIVSLIILGIMFLINTKVYNIGLAMYFIAFISSYIQGNFLVKNLPGLDGTQPVWKDYISEDIKTIVVWVVISAIVIAFSIKFKPVIMRKAVSIVSVCMFLMIAVTMVTVVLTTKVVDKDYEMIVTDKDEFEMSSDTNFIILLLDAMEGGTYNEVAQNHPEYAEIMKDFTYYDNTVCGYTFTKQSIPFILSGIWYENERPFEDYAADAYTNSPFLTKLTQKGYKMSLYEPELYTTDEELYKFSNIIKNKTGISSYVTFLKREIQISGYKYAPFVLKRFCMVGAQDFEDFRANPDDCKAYTYDNETFYDEAKNSELTTTNDKTFKFIHIWGAHVPFVFDKDMNRIEEGTYAQNVEACMTMTDAYLKKLKENGVYDNSVIIVMADHGYGLSYGPRNRQHPVLFVKGKNESHDYTVSEAPISYDDLQEAFSRLLDGATGEEVFDYKEGDERKRRYLYFEYEHEEILEEFYQEGYAGDLDTLKATGRKYIYSE</sequence>
<feature type="transmembrane region" description="Helical" evidence="1">
    <location>
        <begin position="51"/>
        <end position="75"/>
    </location>
</feature>
<dbReference type="InterPro" id="IPR017850">
    <property type="entry name" value="Alkaline_phosphatase_core_sf"/>
</dbReference>
<dbReference type="InterPro" id="IPR000917">
    <property type="entry name" value="Sulfatase_N"/>
</dbReference>
<feature type="domain" description="Sulfatase N-terminal" evidence="2">
    <location>
        <begin position="198"/>
        <end position="483"/>
    </location>
</feature>